<organism evidence="2 3">
    <name type="scientific">Podospora fimiseda</name>
    <dbReference type="NCBI Taxonomy" id="252190"/>
    <lineage>
        <taxon>Eukaryota</taxon>
        <taxon>Fungi</taxon>
        <taxon>Dikarya</taxon>
        <taxon>Ascomycota</taxon>
        <taxon>Pezizomycotina</taxon>
        <taxon>Sordariomycetes</taxon>
        <taxon>Sordariomycetidae</taxon>
        <taxon>Sordariales</taxon>
        <taxon>Podosporaceae</taxon>
        <taxon>Podospora</taxon>
    </lineage>
</organism>
<reference evidence="2" key="1">
    <citation type="journal article" date="2023" name="Mol. Phylogenet. Evol.">
        <title>Genome-scale phylogeny and comparative genomics of the fungal order Sordariales.</title>
        <authorList>
            <person name="Hensen N."/>
            <person name="Bonometti L."/>
            <person name="Westerberg I."/>
            <person name="Brannstrom I.O."/>
            <person name="Guillou S."/>
            <person name="Cros-Aarteil S."/>
            <person name="Calhoun S."/>
            <person name="Haridas S."/>
            <person name="Kuo A."/>
            <person name="Mondo S."/>
            <person name="Pangilinan J."/>
            <person name="Riley R."/>
            <person name="LaButti K."/>
            <person name="Andreopoulos B."/>
            <person name="Lipzen A."/>
            <person name="Chen C."/>
            <person name="Yan M."/>
            <person name="Daum C."/>
            <person name="Ng V."/>
            <person name="Clum A."/>
            <person name="Steindorff A."/>
            <person name="Ohm R.A."/>
            <person name="Martin F."/>
            <person name="Silar P."/>
            <person name="Natvig D.O."/>
            <person name="Lalanne C."/>
            <person name="Gautier V."/>
            <person name="Ament-Velasquez S.L."/>
            <person name="Kruys A."/>
            <person name="Hutchinson M.I."/>
            <person name="Powell A.J."/>
            <person name="Barry K."/>
            <person name="Miller A.N."/>
            <person name="Grigoriev I.V."/>
            <person name="Debuchy R."/>
            <person name="Gladieux P."/>
            <person name="Hiltunen Thoren M."/>
            <person name="Johannesson H."/>
        </authorList>
    </citation>
    <scope>NUCLEOTIDE SEQUENCE</scope>
    <source>
        <strain evidence="2">CBS 990.96</strain>
    </source>
</reference>
<feature type="signal peptide" evidence="1">
    <location>
        <begin position="1"/>
        <end position="17"/>
    </location>
</feature>
<comment type="caution">
    <text evidence="2">The sequence shown here is derived from an EMBL/GenBank/DDBJ whole genome shotgun (WGS) entry which is preliminary data.</text>
</comment>
<keyword evidence="3" id="KW-1185">Reference proteome</keyword>
<evidence type="ECO:0008006" key="4">
    <source>
        <dbReference type="Google" id="ProtNLM"/>
    </source>
</evidence>
<dbReference type="Proteomes" id="UP001301958">
    <property type="component" value="Unassembled WGS sequence"/>
</dbReference>
<name>A0AAN7BL56_9PEZI</name>
<sequence length="74" mass="7948">MKVISLITLIFAAVAVAAPAANEPTSLDAREEAESANLVKRGCPAGYSCQNHKCYQYTCFSSGWCQWSPSSLTC</sequence>
<evidence type="ECO:0000313" key="2">
    <source>
        <dbReference type="EMBL" id="KAK4225576.1"/>
    </source>
</evidence>
<evidence type="ECO:0000256" key="1">
    <source>
        <dbReference type="SAM" id="SignalP"/>
    </source>
</evidence>
<feature type="chain" id="PRO_5042969654" description="Chitin-binding type-1 domain-containing protein" evidence="1">
    <location>
        <begin position="18"/>
        <end position="74"/>
    </location>
</feature>
<gene>
    <name evidence="2" type="ORF">QBC38DRAFT_457102</name>
</gene>
<accession>A0AAN7BL56</accession>
<dbReference type="AlphaFoldDB" id="A0AAN7BL56"/>
<proteinExistence type="predicted"/>
<evidence type="ECO:0000313" key="3">
    <source>
        <dbReference type="Proteomes" id="UP001301958"/>
    </source>
</evidence>
<protein>
    <recommendedName>
        <fullName evidence="4">Chitin-binding type-1 domain-containing protein</fullName>
    </recommendedName>
</protein>
<dbReference type="EMBL" id="MU865363">
    <property type="protein sequence ID" value="KAK4225576.1"/>
    <property type="molecule type" value="Genomic_DNA"/>
</dbReference>
<keyword evidence="1" id="KW-0732">Signal</keyword>
<reference evidence="2" key="2">
    <citation type="submission" date="2023-05" db="EMBL/GenBank/DDBJ databases">
        <authorList>
            <consortium name="Lawrence Berkeley National Laboratory"/>
            <person name="Steindorff A."/>
            <person name="Hensen N."/>
            <person name="Bonometti L."/>
            <person name="Westerberg I."/>
            <person name="Brannstrom I.O."/>
            <person name="Guillou S."/>
            <person name="Cros-Aarteil S."/>
            <person name="Calhoun S."/>
            <person name="Haridas S."/>
            <person name="Kuo A."/>
            <person name="Mondo S."/>
            <person name="Pangilinan J."/>
            <person name="Riley R."/>
            <person name="Labutti K."/>
            <person name="Andreopoulos B."/>
            <person name="Lipzen A."/>
            <person name="Chen C."/>
            <person name="Yanf M."/>
            <person name="Daum C."/>
            <person name="Ng V."/>
            <person name="Clum A."/>
            <person name="Ohm R."/>
            <person name="Martin F."/>
            <person name="Silar P."/>
            <person name="Natvig D."/>
            <person name="Lalanne C."/>
            <person name="Gautier V."/>
            <person name="Ament-Velasquez S.L."/>
            <person name="Kruys A."/>
            <person name="Hutchinson M.I."/>
            <person name="Powell A.J."/>
            <person name="Barry K."/>
            <person name="Miller A.N."/>
            <person name="Grigoriev I.V."/>
            <person name="Debuchy R."/>
            <person name="Gladieux P."/>
            <person name="Thoren M.H."/>
            <person name="Johannesson H."/>
        </authorList>
    </citation>
    <scope>NUCLEOTIDE SEQUENCE</scope>
    <source>
        <strain evidence="2">CBS 990.96</strain>
    </source>
</reference>